<dbReference type="Gene3D" id="3.40.50.720">
    <property type="entry name" value="NAD(P)-binding Rossmann-like Domain"/>
    <property type="match status" value="1"/>
</dbReference>
<organism evidence="3 4">
    <name type="scientific">Actinoplanes friuliensis DSM 7358</name>
    <dbReference type="NCBI Taxonomy" id="1246995"/>
    <lineage>
        <taxon>Bacteria</taxon>
        <taxon>Bacillati</taxon>
        <taxon>Actinomycetota</taxon>
        <taxon>Actinomycetes</taxon>
        <taxon>Micromonosporales</taxon>
        <taxon>Micromonosporaceae</taxon>
        <taxon>Actinoplanes</taxon>
    </lineage>
</organism>
<keyword evidence="4" id="KW-1185">Reference proteome</keyword>
<dbReference type="RefSeq" id="WP_023363550.1">
    <property type="nucleotide sequence ID" value="NC_022657.1"/>
</dbReference>
<dbReference type="AlphaFoldDB" id="U5W1Q6"/>
<dbReference type="Proteomes" id="UP000017746">
    <property type="component" value="Chromosome"/>
</dbReference>
<evidence type="ECO:0000313" key="3">
    <source>
        <dbReference type="EMBL" id="AGZ42962.1"/>
    </source>
</evidence>
<dbReference type="InterPro" id="IPR016040">
    <property type="entry name" value="NAD(P)-bd_dom"/>
</dbReference>
<accession>U5W1Q6</accession>
<protein>
    <recommendedName>
        <fullName evidence="2">NAD(P)-binding domain-containing protein</fullName>
    </recommendedName>
</protein>
<dbReference type="KEGG" id="afs:AFR_23460"/>
<keyword evidence="1" id="KW-0521">NADP</keyword>
<dbReference type="SUPFAM" id="SSF51735">
    <property type="entry name" value="NAD(P)-binding Rossmann-fold domains"/>
    <property type="match status" value="1"/>
</dbReference>
<dbReference type="InterPro" id="IPR051164">
    <property type="entry name" value="NmrA-like_oxidored"/>
</dbReference>
<dbReference type="EMBL" id="CP006272">
    <property type="protein sequence ID" value="AGZ42962.1"/>
    <property type="molecule type" value="Genomic_DNA"/>
</dbReference>
<evidence type="ECO:0000259" key="2">
    <source>
        <dbReference type="Pfam" id="PF13460"/>
    </source>
</evidence>
<evidence type="ECO:0000256" key="1">
    <source>
        <dbReference type="ARBA" id="ARBA00022857"/>
    </source>
</evidence>
<gene>
    <name evidence="3" type="ORF">AFR_23460</name>
</gene>
<dbReference type="InterPro" id="IPR036291">
    <property type="entry name" value="NAD(P)-bd_dom_sf"/>
</dbReference>
<dbReference type="eggNOG" id="COG0702">
    <property type="taxonomic scope" value="Bacteria"/>
</dbReference>
<proteinExistence type="predicted"/>
<evidence type="ECO:0000313" key="4">
    <source>
        <dbReference type="Proteomes" id="UP000017746"/>
    </source>
</evidence>
<sequence>MKIAVMGGTGLIGSQVVKILNADGHEAVPHSPSSGVDLISGAGLPEALKGADVVVNLTNSPTFDDASPVFFRESMENLLGAAADAGVGHAVVLSIVGVDEVPDLVYYRAKVLQEELLAAGPVPYSIVRVTQFFEFMKSVLTWTADEKTVRLPATRVQPMASAEVAEAVAEVSTGSPLQGIRSYAGPEVFTLDELGKLALAAQGDTRTVVTDNTAGMFAAARGDALIAKADTIITKLTYREWLAR</sequence>
<dbReference type="Pfam" id="PF13460">
    <property type="entry name" value="NAD_binding_10"/>
    <property type="match status" value="1"/>
</dbReference>
<feature type="domain" description="NAD(P)-binding" evidence="2">
    <location>
        <begin position="7"/>
        <end position="170"/>
    </location>
</feature>
<dbReference type="PANTHER" id="PTHR42748">
    <property type="entry name" value="NITROGEN METABOLITE REPRESSION PROTEIN NMRA FAMILY MEMBER"/>
    <property type="match status" value="1"/>
</dbReference>
<dbReference type="STRING" id="1246995.AFR_23460"/>
<reference evidence="3 4" key="1">
    <citation type="journal article" date="2014" name="J. Biotechnol.">
        <title>Complete genome sequence of the actinobacterium Actinoplanes friuliensis HAG 010964, producer of the lipopeptide antibiotic friulimycin.</title>
        <authorList>
            <person name="Ruckert C."/>
            <person name="Szczepanowski R."/>
            <person name="Albersmeier A."/>
            <person name="Goesmann A."/>
            <person name="Fischer N."/>
            <person name="Steinkamper A."/>
            <person name="Puhler A."/>
            <person name="Biener R."/>
            <person name="Schwartz D."/>
            <person name="Kalinowski J."/>
        </authorList>
    </citation>
    <scope>NUCLEOTIDE SEQUENCE [LARGE SCALE GENOMIC DNA]</scope>
    <source>
        <strain evidence="3 4">DSM 7358</strain>
    </source>
</reference>
<name>U5W1Q6_9ACTN</name>
<dbReference type="PATRIC" id="fig|1246995.3.peg.4754"/>
<dbReference type="OrthoDB" id="9771302at2"/>
<dbReference type="HOGENOM" id="CLU_007383_5_2_11"/>
<dbReference type="PANTHER" id="PTHR42748:SF3">
    <property type="entry name" value="BLL4366 PROTEIN"/>
    <property type="match status" value="1"/>
</dbReference>